<dbReference type="AlphaFoldDB" id="A0A370NXK0"/>
<dbReference type="SUPFAM" id="SSF46785">
    <property type="entry name" value="Winged helix' DNA-binding domain"/>
    <property type="match status" value="1"/>
</dbReference>
<dbReference type="EMBL" id="QKWJ01000009">
    <property type="protein sequence ID" value="RDK10329.1"/>
    <property type="molecule type" value="Genomic_DNA"/>
</dbReference>
<evidence type="ECO:0000256" key="3">
    <source>
        <dbReference type="ARBA" id="ARBA00023125"/>
    </source>
</evidence>
<dbReference type="SUPFAM" id="SSF53850">
    <property type="entry name" value="Periplasmic binding protein-like II"/>
    <property type="match status" value="1"/>
</dbReference>
<dbReference type="InterPro" id="IPR036388">
    <property type="entry name" value="WH-like_DNA-bd_sf"/>
</dbReference>
<keyword evidence="4" id="KW-0804">Transcription</keyword>
<keyword evidence="7" id="KW-1185">Reference proteome</keyword>
<dbReference type="GO" id="GO:0003700">
    <property type="term" value="F:DNA-binding transcription factor activity"/>
    <property type="evidence" value="ECO:0007669"/>
    <property type="project" value="InterPro"/>
</dbReference>
<evidence type="ECO:0000256" key="2">
    <source>
        <dbReference type="ARBA" id="ARBA00023015"/>
    </source>
</evidence>
<evidence type="ECO:0000259" key="5">
    <source>
        <dbReference type="PROSITE" id="PS50931"/>
    </source>
</evidence>
<reference evidence="7" key="1">
    <citation type="submission" date="2018-06" db="EMBL/GenBank/DDBJ databases">
        <authorList>
            <person name="Feng T."/>
            <person name="Jeon C.O."/>
        </authorList>
    </citation>
    <scope>NUCLEOTIDE SEQUENCE [LARGE SCALE GENOMIC DNA]</scope>
    <source>
        <strain evidence="7">S23</strain>
    </source>
</reference>
<evidence type="ECO:0000313" key="7">
    <source>
        <dbReference type="Proteomes" id="UP000255165"/>
    </source>
</evidence>
<evidence type="ECO:0000256" key="1">
    <source>
        <dbReference type="ARBA" id="ARBA00009437"/>
    </source>
</evidence>
<dbReference type="PRINTS" id="PR00039">
    <property type="entry name" value="HTHLYSR"/>
</dbReference>
<dbReference type="InterPro" id="IPR036390">
    <property type="entry name" value="WH_DNA-bd_sf"/>
</dbReference>
<dbReference type="CDD" id="cd08459">
    <property type="entry name" value="PBP2_DntR_NahR_LinR_like"/>
    <property type="match status" value="1"/>
</dbReference>
<dbReference type="PANTHER" id="PTHR30118:SF15">
    <property type="entry name" value="TRANSCRIPTIONAL REGULATORY PROTEIN"/>
    <property type="match status" value="1"/>
</dbReference>
<evidence type="ECO:0000256" key="4">
    <source>
        <dbReference type="ARBA" id="ARBA00023163"/>
    </source>
</evidence>
<dbReference type="Pfam" id="PF00126">
    <property type="entry name" value="HTH_1"/>
    <property type="match status" value="1"/>
</dbReference>
<accession>A0A370NXK0</accession>
<evidence type="ECO:0000313" key="6">
    <source>
        <dbReference type="EMBL" id="RDK10329.1"/>
    </source>
</evidence>
<name>A0A370NXK0_9BURK</name>
<sequence length="301" mass="34356">MTDFNSIDLNLMRVFQVILEERSLTRAGNRLGLSQPAISYALGRLRTLFDDPLFVRTPEGMLPTPTAQQLAQPVGRAISSIREALRHTEHFDPGTSERVFRLSMTDIGEQVFLPPLCEKLQQVAPQMQLEVRQVPVAQVEETLRLGQLDFAIGNLSALRPVTRYALLFHEDYVCMTRKRPGLPARSLSAERFLELSHIAVAPSESSHRNIDDSLRAAGLQRRIALQVPHFTVTPQILQRTDWMVTLPRRVAQAFNQHGQFTVYPLPVKIPKVEVTVHWHESFDNDEGNQWLREQIIETLRE</sequence>
<dbReference type="GO" id="GO:0003677">
    <property type="term" value="F:DNA binding"/>
    <property type="evidence" value="ECO:0007669"/>
    <property type="project" value="UniProtKB-KW"/>
</dbReference>
<dbReference type="Pfam" id="PF03466">
    <property type="entry name" value="LysR_substrate"/>
    <property type="match status" value="1"/>
</dbReference>
<dbReference type="InterPro" id="IPR000847">
    <property type="entry name" value="LysR_HTH_N"/>
</dbReference>
<dbReference type="RefSeq" id="WP_115014615.1">
    <property type="nucleotide sequence ID" value="NZ_QKWJ01000009.1"/>
</dbReference>
<proteinExistence type="inferred from homology"/>
<dbReference type="InterPro" id="IPR005119">
    <property type="entry name" value="LysR_subst-bd"/>
</dbReference>
<dbReference type="PROSITE" id="PS50931">
    <property type="entry name" value="HTH_LYSR"/>
    <property type="match status" value="1"/>
</dbReference>
<keyword evidence="3" id="KW-0238">DNA-binding</keyword>
<dbReference type="Gene3D" id="3.40.190.10">
    <property type="entry name" value="Periplasmic binding protein-like II"/>
    <property type="match status" value="2"/>
</dbReference>
<feature type="domain" description="HTH lysR-type" evidence="5">
    <location>
        <begin position="7"/>
        <end position="64"/>
    </location>
</feature>
<dbReference type="InterPro" id="IPR050389">
    <property type="entry name" value="LysR-type_TF"/>
</dbReference>
<gene>
    <name evidence="6" type="ORF">DN412_10310</name>
</gene>
<dbReference type="Proteomes" id="UP000255165">
    <property type="component" value="Unassembled WGS sequence"/>
</dbReference>
<dbReference type="PANTHER" id="PTHR30118">
    <property type="entry name" value="HTH-TYPE TRANSCRIPTIONAL REGULATOR LEUO-RELATED"/>
    <property type="match status" value="1"/>
</dbReference>
<keyword evidence="2" id="KW-0805">Transcription regulation</keyword>
<comment type="caution">
    <text evidence="6">The sequence shown here is derived from an EMBL/GenBank/DDBJ whole genome shotgun (WGS) entry which is preliminary data.</text>
</comment>
<dbReference type="Gene3D" id="1.10.10.10">
    <property type="entry name" value="Winged helix-like DNA-binding domain superfamily/Winged helix DNA-binding domain"/>
    <property type="match status" value="1"/>
</dbReference>
<organism evidence="6 7">
    <name type="scientific">Cupriavidus lacunae</name>
    <dbReference type="NCBI Taxonomy" id="2666307"/>
    <lineage>
        <taxon>Bacteria</taxon>
        <taxon>Pseudomonadati</taxon>
        <taxon>Pseudomonadota</taxon>
        <taxon>Betaproteobacteria</taxon>
        <taxon>Burkholderiales</taxon>
        <taxon>Burkholderiaceae</taxon>
        <taxon>Cupriavidus</taxon>
    </lineage>
</organism>
<protein>
    <submittedName>
        <fullName evidence="6">LysR family transcriptional regulator</fullName>
    </submittedName>
</protein>
<comment type="similarity">
    <text evidence="1">Belongs to the LysR transcriptional regulatory family.</text>
</comment>